<evidence type="ECO:0008006" key="4">
    <source>
        <dbReference type="Google" id="ProtNLM"/>
    </source>
</evidence>
<dbReference type="CDD" id="cd22641">
    <property type="entry name" value="C24-like"/>
    <property type="match status" value="1"/>
</dbReference>
<dbReference type="RefSeq" id="WP_137906590.1">
    <property type="nucleotide sequence ID" value="NZ_BJCF01000003.1"/>
</dbReference>
<gene>
    <name evidence="2" type="ORF">NIES80_04640</name>
</gene>
<evidence type="ECO:0000313" key="2">
    <source>
        <dbReference type="EMBL" id="GCL40775.1"/>
    </source>
</evidence>
<dbReference type="AlphaFoldDB" id="A0A480A6W0"/>
<feature type="region of interest" description="Disordered" evidence="1">
    <location>
        <begin position="633"/>
        <end position="682"/>
    </location>
</feature>
<feature type="compositionally biased region" description="Polar residues" evidence="1">
    <location>
        <begin position="654"/>
        <end position="681"/>
    </location>
</feature>
<dbReference type="Proteomes" id="UP000299367">
    <property type="component" value="Unassembled WGS sequence"/>
</dbReference>
<protein>
    <recommendedName>
        <fullName evidence="4">Phage tail collar domain-containing protein</fullName>
    </recommendedName>
</protein>
<name>A0A480A6W0_9CYAN</name>
<dbReference type="EMBL" id="BJCF01000003">
    <property type="protein sequence ID" value="GCL40775.1"/>
    <property type="molecule type" value="Genomic_DNA"/>
</dbReference>
<reference evidence="3" key="1">
    <citation type="submission" date="2019-02" db="EMBL/GenBank/DDBJ databases">
        <title>Draft genome sequence of Dolichospermum planctonicum NIES-80.</title>
        <authorList>
            <person name="Yamaguchi H."/>
            <person name="Suzuki S."/>
            <person name="Kawachi M."/>
        </authorList>
    </citation>
    <scope>NUCLEOTIDE SEQUENCE [LARGE SCALE GENOMIC DNA]</scope>
    <source>
        <strain evidence="3">NIES-80</strain>
    </source>
</reference>
<sequence>MPKSKTDFTNFVDARPNYFPGQFLLEDDFEVEQKYLIDRQKYHRQSLHVSGLVEGLEVEVIKDKQEVQIKSGSGINSNGDLIILKKDTSFSQFAPLTNGELYISYKEEKQVKQQEDFTRWQEVPTIGFAATTPNDGVKLAKISIVNNVLTLDLTVRDYSGIFLPNATGNDLTLRSGGNDNPNVAILNGSLTVTGTITGNIDATNINSGVLAVERIPNLSADKITSGTISGNLTVTNVLKIGQDATGGTRDWMTRGISILSDSDNLFIGLKDEGSNREDAVIAWGDDPQDDLRFINVLSGGAANGTEIMRLKPSGNVGIGTVTPSEKLEVSGNLKVTGSLTAGNKITVPGNQKIEFSDTDITNNLKLQLWTGYGLGINGGTLFYAANGKHSWRDNNGNNERMALTTGADGSLTVNGTGTSSFAGNLKVNNVFLGDLGHGSGWAGFSHSSQAGLNSYALLQNSTGTYTLINKKAGDGYIGFRVDNNDRMVINSNGNVGIGTTTPSEKLEVSGNLRVTGTITGNINASNINAGVLDIARIPTLDITRMIIITGMIVMWSGDEISIPGGWALCDGQAGRPDLRGRFILGSGQGNGLTNRTKGMTGGVERHTLTVAEMPAHNHGITDPGHSHRWTASRQLPGIDDGNYSSELSKGDSGTGETMSKDTTSVTTGISIQNNGSGQSHENMPPFYVLAFIIKLP</sequence>
<dbReference type="OrthoDB" id="2643721at2"/>
<proteinExistence type="predicted"/>
<dbReference type="SUPFAM" id="SSF88874">
    <property type="entry name" value="Receptor-binding domain of short tail fibre protein gp12"/>
    <property type="match status" value="1"/>
</dbReference>
<evidence type="ECO:0000313" key="3">
    <source>
        <dbReference type="Proteomes" id="UP000299367"/>
    </source>
</evidence>
<accession>A0A480A6W0</accession>
<comment type="caution">
    <text evidence="2">The sequence shown here is derived from an EMBL/GenBank/DDBJ whole genome shotgun (WGS) entry which is preliminary data.</text>
</comment>
<evidence type="ECO:0000256" key="1">
    <source>
        <dbReference type="SAM" id="MobiDB-lite"/>
    </source>
</evidence>
<organism evidence="2 3">
    <name type="scientific">Dolichospermum planctonicum</name>
    <dbReference type="NCBI Taxonomy" id="136072"/>
    <lineage>
        <taxon>Bacteria</taxon>
        <taxon>Bacillati</taxon>
        <taxon>Cyanobacteriota</taxon>
        <taxon>Cyanophyceae</taxon>
        <taxon>Nostocales</taxon>
        <taxon>Aphanizomenonaceae</taxon>
        <taxon>Dolichospermum</taxon>
    </lineage>
</organism>